<dbReference type="EMBL" id="LKET01000063">
    <property type="protein sequence ID" value="KPU42597.1"/>
    <property type="molecule type" value="Genomic_DNA"/>
</dbReference>
<keyword evidence="3 6" id="KW-0815">Transposition</keyword>
<comment type="caution">
    <text evidence="7">The sequence shown here is derived from an EMBL/GenBank/DDBJ whole genome shotgun (WGS) entry which is preliminary data.</text>
</comment>
<evidence type="ECO:0000256" key="4">
    <source>
        <dbReference type="ARBA" id="ARBA00023125"/>
    </source>
</evidence>
<evidence type="ECO:0000256" key="1">
    <source>
        <dbReference type="ARBA" id="ARBA00002190"/>
    </source>
</evidence>
<comment type="function">
    <text evidence="1 6">Required for the transposition of the insertion element.</text>
</comment>
<evidence type="ECO:0000256" key="2">
    <source>
        <dbReference type="ARBA" id="ARBA00010961"/>
    </source>
</evidence>
<dbReference type="PATRIC" id="fig|36849.3.peg.4075"/>
<keyword evidence="8" id="KW-1185">Reference proteome</keyword>
<dbReference type="Pfam" id="PF00872">
    <property type="entry name" value="Transposase_mut"/>
    <property type="match status" value="1"/>
</dbReference>
<dbReference type="GO" id="GO:0004803">
    <property type="term" value="F:transposase activity"/>
    <property type="evidence" value="ECO:0007669"/>
    <property type="project" value="UniProtKB-UniRule"/>
</dbReference>
<evidence type="ECO:0000256" key="3">
    <source>
        <dbReference type="ARBA" id="ARBA00022578"/>
    </source>
</evidence>
<evidence type="ECO:0000256" key="6">
    <source>
        <dbReference type="RuleBase" id="RU365089"/>
    </source>
</evidence>
<keyword evidence="6" id="KW-0814">Transposable element</keyword>
<protein>
    <recommendedName>
        <fullName evidence="6">Mutator family transposase</fullName>
    </recommendedName>
</protein>
<sequence>MLKDLLGDTLQGMLEGEMEDELGYSKYDYSNKDTDNSRNGYSKKNVVSSMGEISLDIPRDRKGEFEPQIVKKNQTDISNIEDQVLSMYAKV</sequence>
<accession>A0A0P8YSF0</accession>
<comment type="similarity">
    <text evidence="2 6">Belongs to the transposase mutator family.</text>
</comment>
<dbReference type="InterPro" id="IPR001207">
    <property type="entry name" value="Transposase_mutator"/>
</dbReference>
<keyword evidence="5 6" id="KW-0233">DNA recombination</keyword>
<proteinExistence type="inferred from homology"/>
<name>A0A0P8YSF0_9CLOT</name>
<dbReference type="GO" id="GO:0006313">
    <property type="term" value="P:DNA transposition"/>
    <property type="evidence" value="ECO:0007669"/>
    <property type="project" value="UniProtKB-UniRule"/>
</dbReference>
<evidence type="ECO:0000313" key="7">
    <source>
        <dbReference type="EMBL" id="KPU42597.1"/>
    </source>
</evidence>
<evidence type="ECO:0000256" key="5">
    <source>
        <dbReference type="ARBA" id="ARBA00023172"/>
    </source>
</evidence>
<dbReference type="AlphaFoldDB" id="A0A0P8YSF0"/>
<organism evidence="7 8">
    <name type="scientific">Oxobacter pfennigii</name>
    <dbReference type="NCBI Taxonomy" id="36849"/>
    <lineage>
        <taxon>Bacteria</taxon>
        <taxon>Bacillati</taxon>
        <taxon>Bacillota</taxon>
        <taxon>Clostridia</taxon>
        <taxon>Eubacteriales</taxon>
        <taxon>Clostridiaceae</taxon>
        <taxon>Oxobacter</taxon>
    </lineage>
</organism>
<evidence type="ECO:0000313" key="8">
    <source>
        <dbReference type="Proteomes" id="UP000050326"/>
    </source>
</evidence>
<dbReference type="PANTHER" id="PTHR33217:SF8">
    <property type="entry name" value="MUTATOR FAMILY TRANSPOSASE"/>
    <property type="match status" value="1"/>
</dbReference>
<dbReference type="PANTHER" id="PTHR33217">
    <property type="entry name" value="TRANSPOSASE FOR INSERTION SEQUENCE ELEMENT IS1081"/>
    <property type="match status" value="1"/>
</dbReference>
<keyword evidence="4 6" id="KW-0238">DNA-binding</keyword>
<dbReference type="Proteomes" id="UP000050326">
    <property type="component" value="Unassembled WGS sequence"/>
</dbReference>
<dbReference type="STRING" id="36849.OXPF_38580"/>
<gene>
    <name evidence="7" type="ORF">OXPF_38580</name>
</gene>
<dbReference type="GO" id="GO:0003677">
    <property type="term" value="F:DNA binding"/>
    <property type="evidence" value="ECO:0007669"/>
    <property type="project" value="UniProtKB-UniRule"/>
</dbReference>
<reference evidence="7 8" key="1">
    <citation type="submission" date="2015-09" db="EMBL/GenBank/DDBJ databases">
        <title>Genome sequence of Oxobacter pfennigii DSM 3222.</title>
        <authorList>
            <person name="Poehlein A."/>
            <person name="Bengelsdorf F.R."/>
            <person name="Schiel-Bengelsdorf B."/>
            <person name="Duerre P."/>
            <person name="Daniel R."/>
        </authorList>
    </citation>
    <scope>NUCLEOTIDE SEQUENCE [LARGE SCALE GENOMIC DNA]</scope>
    <source>
        <strain evidence="7 8">DSM 3222</strain>
    </source>
</reference>